<dbReference type="RefSeq" id="WP_117636153.1">
    <property type="nucleotide sequence ID" value="NZ_BAABYW010000001.1"/>
</dbReference>
<reference evidence="1 2" key="1">
    <citation type="submission" date="2024-04" db="EMBL/GenBank/DDBJ databases">
        <title>Defined microbial consortia suppress multidrug-resistant proinflammatory Enterobacteriaceae via ecological control.</title>
        <authorList>
            <person name="Furuichi M."/>
            <person name="Kawaguchi T."/>
            <person name="Pust M."/>
            <person name="Yasuma K."/>
            <person name="Plichta D."/>
            <person name="Hasegawa N."/>
            <person name="Ohya T."/>
            <person name="Bhattarai S."/>
            <person name="Sasajima S."/>
            <person name="Aoto Y."/>
            <person name="Tuganbaev T."/>
            <person name="Yaginuma M."/>
            <person name="Ueda M."/>
            <person name="Okahashi N."/>
            <person name="Amafuji K."/>
            <person name="Kiridooshi Y."/>
            <person name="Sugita K."/>
            <person name="Strazar M."/>
            <person name="Skelly A."/>
            <person name="Suda W."/>
            <person name="Hattori M."/>
            <person name="Nakamoto N."/>
            <person name="Caballero S."/>
            <person name="Norman J."/>
            <person name="Olle B."/>
            <person name="Tanoue T."/>
            <person name="Arita M."/>
            <person name="Bucci V."/>
            <person name="Atarashi K."/>
            <person name="Xavier R."/>
            <person name="Honda K."/>
        </authorList>
    </citation>
    <scope>NUCLEOTIDE SEQUENCE [LARGE SCALE GENOMIC DNA]</scope>
    <source>
        <strain evidence="2">k04-0078-D8-1</strain>
    </source>
</reference>
<dbReference type="Proteomes" id="UP001600943">
    <property type="component" value="Unassembled WGS sequence"/>
</dbReference>
<dbReference type="SUPFAM" id="SSF48019">
    <property type="entry name" value="post-AAA+ oligomerization domain-like"/>
    <property type="match status" value="1"/>
</dbReference>
<organism evidence="1 2">
    <name type="scientific">Blautia hominis</name>
    <dbReference type="NCBI Taxonomy" id="2025493"/>
    <lineage>
        <taxon>Bacteria</taxon>
        <taxon>Bacillati</taxon>
        <taxon>Bacillota</taxon>
        <taxon>Clostridia</taxon>
        <taxon>Lachnospirales</taxon>
        <taxon>Lachnospiraceae</taxon>
        <taxon>Blautia</taxon>
    </lineage>
</organism>
<gene>
    <name evidence="1" type="ORF">K040078D81_21000</name>
</gene>
<dbReference type="InterPro" id="IPR008921">
    <property type="entry name" value="DNA_pol3_clamp-load_cplx_C"/>
</dbReference>
<proteinExistence type="predicted"/>
<protein>
    <submittedName>
        <fullName evidence="1">Uncharacterized protein</fullName>
    </submittedName>
</protein>
<accession>A0ABQ0B973</accession>
<sequence length="187" mass="21578">MGYDLRTQRGYDFYLVSSSLQKAIRRGDVRCAGYFALELFPKYSEYCWKRLLTVSAEDCYGPITKEIMALYEGFKIVNKGKRGDQLGGRIFISKAVILLCTQPHSRDADVLSNFVYDRKRGLTDDQINAYMEEARNENIPIPDYAYDVHTRQGKMKGKTKADFFIEEDQSLAYRQLSLFDDINIGVM</sequence>
<dbReference type="EMBL" id="BAABYW010000001">
    <property type="protein sequence ID" value="GAA6407983.1"/>
    <property type="molecule type" value="Genomic_DNA"/>
</dbReference>
<name>A0ABQ0B973_9FIRM</name>
<keyword evidence="2" id="KW-1185">Reference proteome</keyword>
<evidence type="ECO:0000313" key="2">
    <source>
        <dbReference type="Proteomes" id="UP001600943"/>
    </source>
</evidence>
<dbReference type="Gene3D" id="1.20.272.10">
    <property type="match status" value="1"/>
</dbReference>
<comment type="caution">
    <text evidence="1">The sequence shown here is derived from an EMBL/GenBank/DDBJ whole genome shotgun (WGS) entry which is preliminary data.</text>
</comment>
<evidence type="ECO:0000313" key="1">
    <source>
        <dbReference type="EMBL" id="GAA6407983.1"/>
    </source>
</evidence>